<name>A0A6J4STR3_9ACTN</name>
<organism evidence="2">
    <name type="scientific">uncultured Rubrobacteraceae bacterium</name>
    <dbReference type="NCBI Taxonomy" id="349277"/>
    <lineage>
        <taxon>Bacteria</taxon>
        <taxon>Bacillati</taxon>
        <taxon>Actinomycetota</taxon>
        <taxon>Rubrobacteria</taxon>
        <taxon>Rubrobacterales</taxon>
        <taxon>Rubrobacteraceae</taxon>
        <taxon>environmental samples</taxon>
    </lineage>
</organism>
<gene>
    <name evidence="2" type="ORF">AVDCRST_MAG12-2925</name>
</gene>
<feature type="compositionally biased region" description="Basic and acidic residues" evidence="1">
    <location>
        <begin position="268"/>
        <end position="279"/>
    </location>
</feature>
<proteinExistence type="predicted"/>
<feature type="region of interest" description="Disordered" evidence="1">
    <location>
        <begin position="219"/>
        <end position="279"/>
    </location>
</feature>
<dbReference type="EMBL" id="CADCVK010000411">
    <property type="protein sequence ID" value="CAA9505250.1"/>
    <property type="molecule type" value="Genomic_DNA"/>
</dbReference>
<evidence type="ECO:0000256" key="1">
    <source>
        <dbReference type="SAM" id="MobiDB-lite"/>
    </source>
</evidence>
<feature type="non-terminal residue" evidence="2">
    <location>
        <position position="1"/>
    </location>
</feature>
<feature type="compositionally biased region" description="Basic residues" evidence="1">
    <location>
        <begin position="53"/>
        <end position="66"/>
    </location>
</feature>
<dbReference type="AlphaFoldDB" id="A0A6J4STR3"/>
<feature type="region of interest" description="Disordered" evidence="1">
    <location>
        <begin position="47"/>
        <end position="123"/>
    </location>
</feature>
<accession>A0A6J4STR3</accession>
<sequence>DQDRRLAGEVGRPLRAPAPRAPLDARAGLLDGALFVQVARRRPLYHAGDSVRAHPRKLRRPGRRGQRPGELLPQQHAGRRYLDRHRHHPWDLRRLRPRPRRLPRQAPPGVLDHLDADGADRGHNPSALRRFYVLAPDQHDMGPDHRLPHVQPAVRDLDNARLLRGSAEGHGGGGDGGRRVQVPDLLARGAAANRPGHRHHGHTLPGLLLERLRLRRDVQRPEQPDASGGRIGPDHTDRGRLGPAHGHRYGRGAAHDRRRPRRQALPREGPDAGRGHRRI</sequence>
<feature type="compositionally biased region" description="Basic residues" evidence="1">
    <location>
        <begin position="245"/>
        <end position="264"/>
    </location>
</feature>
<feature type="compositionally biased region" description="Basic and acidic residues" evidence="1">
    <location>
        <begin position="112"/>
        <end position="123"/>
    </location>
</feature>
<feature type="non-terminal residue" evidence="2">
    <location>
        <position position="279"/>
    </location>
</feature>
<feature type="compositionally biased region" description="Basic residues" evidence="1">
    <location>
        <begin position="77"/>
        <end position="88"/>
    </location>
</feature>
<reference evidence="2" key="1">
    <citation type="submission" date="2020-02" db="EMBL/GenBank/DDBJ databases">
        <authorList>
            <person name="Meier V. D."/>
        </authorList>
    </citation>
    <scope>NUCLEOTIDE SEQUENCE</scope>
    <source>
        <strain evidence="2">AVDCRST_MAG12</strain>
    </source>
</reference>
<feature type="region of interest" description="Disordered" evidence="1">
    <location>
        <begin position="1"/>
        <end position="20"/>
    </location>
</feature>
<evidence type="ECO:0000313" key="2">
    <source>
        <dbReference type="EMBL" id="CAA9505250.1"/>
    </source>
</evidence>
<feature type="compositionally biased region" description="Low complexity" evidence="1">
    <location>
        <begin position="11"/>
        <end position="20"/>
    </location>
</feature>
<protein>
    <submittedName>
        <fullName evidence="2">Various polyols ABC transporter, permease protein 2</fullName>
    </submittedName>
</protein>